<gene>
    <name evidence="4" type="ORF">H6A13_08535</name>
</gene>
<dbReference type="RefSeq" id="WP_204909175.1">
    <property type="nucleotide sequence ID" value="NZ_JACJLV010000025.1"/>
</dbReference>
<dbReference type="PANTHER" id="PTHR38432">
    <property type="entry name" value="TELA-LIKE PROTEIN SAOUHSC_01408"/>
    <property type="match status" value="1"/>
</dbReference>
<dbReference type="AlphaFoldDB" id="A0A938X3N8"/>
<reference evidence="4" key="2">
    <citation type="journal article" date="2021" name="Sci. Rep.">
        <title>The distribution of antibiotic resistance genes in chicken gut microbiota commensals.</title>
        <authorList>
            <person name="Juricova H."/>
            <person name="Matiasovicova J."/>
            <person name="Kubasova T."/>
            <person name="Cejkova D."/>
            <person name="Rychlik I."/>
        </authorList>
    </citation>
    <scope>NUCLEOTIDE SEQUENCE</scope>
    <source>
        <strain evidence="4">An420c</strain>
    </source>
</reference>
<dbReference type="PIRSF" id="PIRSF026508">
    <property type="entry name" value="TelA"/>
    <property type="match status" value="1"/>
</dbReference>
<comment type="caution">
    <text evidence="4">The sequence shown here is derived from an EMBL/GenBank/DDBJ whole genome shotgun (WGS) entry which is preliminary data.</text>
</comment>
<sequence length="375" mass="42821">MAEITLNALRKQKIAAEENIALVEENARKIQEQITALTPAEREKVEEIKEQIDLTDSQMLMQYGSGAKQNIADFSENILNNVRNKDTGYIGELMTGLVTSVQGLDFESLEKESGIMGIFKKAEAKVKRFMMQYEKLEVQVDKIEGKLDEARMEMLKDIGMLDSMYEKNLSYFHQLQLYIVAGEEKMRELKEETIPALRKEAEESGDPMNAQVVKDFEDTVGQFEKKLHDLKISRTIAIQTAPQLRLVQNNDKLLADKIQTAIQETIPLWKSQMVMALGLYRQQEALKLQRDITDATNQLLLKNSEKLKQNTLDVARESERGIVDIETLKKANENLISTMNEAVKIQQDGRKKRQEAEAELEKLEQDIRRSLLAGA</sequence>
<feature type="coiled-coil region" evidence="3">
    <location>
        <begin position="328"/>
        <end position="373"/>
    </location>
</feature>
<accession>A0A938X3N8</accession>
<feature type="coiled-coil region" evidence="3">
    <location>
        <begin position="6"/>
        <end position="33"/>
    </location>
</feature>
<organism evidence="4 5">
    <name type="scientific">Mordavella massiliensis</name>
    <dbReference type="NCBI Taxonomy" id="1871024"/>
    <lineage>
        <taxon>Bacteria</taxon>
        <taxon>Bacillati</taxon>
        <taxon>Bacillota</taxon>
        <taxon>Clostridia</taxon>
        <taxon>Eubacteriales</taxon>
        <taxon>Clostridiaceae</taxon>
        <taxon>Mordavella</taxon>
    </lineage>
</organism>
<evidence type="ECO:0000256" key="3">
    <source>
        <dbReference type="SAM" id="Coils"/>
    </source>
</evidence>
<dbReference type="Proteomes" id="UP000713880">
    <property type="component" value="Unassembled WGS sequence"/>
</dbReference>
<dbReference type="PANTHER" id="PTHR38432:SF1">
    <property type="entry name" value="TELA-LIKE PROTEIN SAOUHSC_01408"/>
    <property type="match status" value="1"/>
</dbReference>
<reference evidence="4" key="1">
    <citation type="submission" date="2020-08" db="EMBL/GenBank/DDBJ databases">
        <authorList>
            <person name="Cejkova D."/>
            <person name="Kubasova T."/>
            <person name="Jahodarova E."/>
            <person name="Rychlik I."/>
        </authorList>
    </citation>
    <scope>NUCLEOTIDE SEQUENCE</scope>
    <source>
        <strain evidence="4">An420c</strain>
    </source>
</reference>
<keyword evidence="3" id="KW-0175">Coiled coil</keyword>
<evidence type="ECO:0000313" key="4">
    <source>
        <dbReference type="EMBL" id="MBM6827135.1"/>
    </source>
</evidence>
<name>A0A938X3N8_9CLOT</name>
<proteinExistence type="inferred from homology"/>
<evidence type="ECO:0000313" key="5">
    <source>
        <dbReference type="Proteomes" id="UP000713880"/>
    </source>
</evidence>
<protein>
    <submittedName>
        <fullName evidence="4">Toxic anion resistance protein</fullName>
    </submittedName>
</protein>
<dbReference type="InterPro" id="IPR008863">
    <property type="entry name" value="Toxic_anion-R_TelA"/>
</dbReference>
<dbReference type="Pfam" id="PF05816">
    <property type="entry name" value="TelA"/>
    <property type="match status" value="1"/>
</dbReference>
<comment type="similarity">
    <text evidence="1 2">Belongs to the TelA family.</text>
</comment>
<keyword evidence="5" id="KW-1185">Reference proteome</keyword>
<feature type="coiled-coil region" evidence="3">
    <location>
        <begin position="119"/>
        <end position="153"/>
    </location>
</feature>
<dbReference type="EMBL" id="JACJLV010000025">
    <property type="protein sequence ID" value="MBM6827135.1"/>
    <property type="molecule type" value="Genomic_DNA"/>
</dbReference>
<evidence type="ECO:0000256" key="1">
    <source>
        <dbReference type="ARBA" id="ARBA00005541"/>
    </source>
</evidence>
<evidence type="ECO:0000256" key="2">
    <source>
        <dbReference type="PIRNR" id="PIRNR026508"/>
    </source>
</evidence>